<dbReference type="InterPro" id="IPR017972">
    <property type="entry name" value="Cyt_P450_CS"/>
</dbReference>
<proteinExistence type="inferred from homology"/>
<evidence type="ECO:0000256" key="1">
    <source>
        <dbReference type="ARBA" id="ARBA00001971"/>
    </source>
</evidence>
<comment type="caution">
    <text evidence="10">The sequence shown here is derived from an EMBL/GenBank/DDBJ whole genome shotgun (WGS) entry which is preliminary data.</text>
</comment>
<accession>A0A822Z3I4</accession>
<gene>
    <name evidence="10" type="ORF">HUJ06_013915</name>
</gene>
<dbReference type="GO" id="GO:0020037">
    <property type="term" value="F:heme binding"/>
    <property type="evidence" value="ECO:0007669"/>
    <property type="project" value="InterPro"/>
</dbReference>
<keyword evidence="4 8" id="KW-0479">Metal-binding</keyword>
<evidence type="ECO:0000256" key="9">
    <source>
        <dbReference type="RuleBase" id="RU000461"/>
    </source>
</evidence>
<evidence type="ECO:0008006" key="12">
    <source>
        <dbReference type="Google" id="ProtNLM"/>
    </source>
</evidence>
<dbReference type="FunFam" id="1.10.630.10:FF:000126">
    <property type="entry name" value="Predicted protein"/>
    <property type="match status" value="1"/>
</dbReference>
<comment type="similarity">
    <text evidence="2 9">Belongs to the cytochrome P450 family.</text>
</comment>
<evidence type="ECO:0000256" key="4">
    <source>
        <dbReference type="ARBA" id="ARBA00022723"/>
    </source>
</evidence>
<sequence length="251" mass="28872">MISVLYIFYELGQLSINSLQDILVAGVDTTTATLVWALTLLAKNPKVMKKAQNEVRSLTGKKGKITEDDLHQLHYLKCIIKETLRLQPPAPLLVPRETMKHCIIDGYHIYPKTQLLVNAWTIGRDPEYWENPEEFIPERFTDSSIDFKGQHFEFIPFGSGRRVCPGIQLGMVIVELTLANLLCSFNWELPKGIKEEDIDMEGSLGITMHKKNALQLVATNYNYHHQWSFFICRSCCCCCYCFCLCLIFYCF</sequence>
<dbReference type="InterPro" id="IPR001128">
    <property type="entry name" value="Cyt_P450"/>
</dbReference>
<dbReference type="PRINTS" id="PR00385">
    <property type="entry name" value="P450"/>
</dbReference>
<dbReference type="GO" id="GO:0005506">
    <property type="term" value="F:iron ion binding"/>
    <property type="evidence" value="ECO:0007669"/>
    <property type="project" value="InterPro"/>
</dbReference>
<dbReference type="SUPFAM" id="SSF48264">
    <property type="entry name" value="Cytochrome P450"/>
    <property type="match status" value="1"/>
</dbReference>
<dbReference type="AlphaFoldDB" id="A0A822Z3I4"/>
<dbReference type="Proteomes" id="UP000607653">
    <property type="component" value="Unassembled WGS sequence"/>
</dbReference>
<evidence type="ECO:0000256" key="6">
    <source>
        <dbReference type="ARBA" id="ARBA00023004"/>
    </source>
</evidence>
<evidence type="ECO:0000256" key="3">
    <source>
        <dbReference type="ARBA" id="ARBA00022617"/>
    </source>
</evidence>
<keyword evidence="6 8" id="KW-0408">Iron</keyword>
<organism evidence="10 11">
    <name type="scientific">Nelumbo nucifera</name>
    <name type="common">Sacred lotus</name>
    <dbReference type="NCBI Taxonomy" id="4432"/>
    <lineage>
        <taxon>Eukaryota</taxon>
        <taxon>Viridiplantae</taxon>
        <taxon>Streptophyta</taxon>
        <taxon>Embryophyta</taxon>
        <taxon>Tracheophyta</taxon>
        <taxon>Spermatophyta</taxon>
        <taxon>Magnoliopsida</taxon>
        <taxon>Proteales</taxon>
        <taxon>Nelumbonaceae</taxon>
        <taxon>Nelumbo</taxon>
    </lineage>
</organism>
<reference evidence="10 11" key="1">
    <citation type="journal article" date="2020" name="Mol. Biol. Evol.">
        <title>Distinct Expression and Methylation Patterns for Genes with Different Fates following a Single Whole-Genome Duplication in Flowering Plants.</title>
        <authorList>
            <person name="Shi T."/>
            <person name="Rahmani R.S."/>
            <person name="Gugger P.F."/>
            <person name="Wang M."/>
            <person name="Li H."/>
            <person name="Zhang Y."/>
            <person name="Li Z."/>
            <person name="Wang Q."/>
            <person name="Van de Peer Y."/>
            <person name="Marchal K."/>
            <person name="Chen J."/>
        </authorList>
    </citation>
    <scope>NUCLEOTIDE SEQUENCE [LARGE SCALE GENOMIC DNA]</scope>
    <source>
        <tissue evidence="10">Leaf</tissue>
    </source>
</reference>
<dbReference type="InterPro" id="IPR002401">
    <property type="entry name" value="Cyt_P450_E_grp-I"/>
</dbReference>
<evidence type="ECO:0000256" key="7">
    <source>
        <dbReference type="ARBA" id="ARBA00023033"/>
    </source>
</evidence>
<evidence type="ECO:0000313" key="11">
    <source>
        <dbReference type="Proteomes" id="UP000607653"/>
    </source>
</evidence>
<keyword evidence="11" id="KW-1185">Reference proteome</keyword>
<dbReference type="Gene3D" id="1.10.630.10">
    <property type="entry name" value="Cytochrome P450"/>
    <property type="match status" value="1"/>
</dbReference>
<dbReference type="GO" id="GO:0016705">
    <property type="term" value="F:oxidoreductase activity, acting on paired donors, with incorporation or reduction of molecular oxygen"/>
    <property type="evidence" value="ECO:0007669"/>
    <property type="project" value="InterPro"/>
</dbReference>
<dbReference type="Pfam" id="PF00067">
    <property type="entry name" value="p450"/>
    <property type="match status" value="1"/>
</dbReference>
<evidence type="ECO:0000256" key="8">
    <source>
        <dbReference type="PIRSR" id="PIRSR602401-1"/>
    </source>
</evidence>
<keyword evidence="5 9" id="KW-0560">Oxidoreductase</keyword>
<dbReference type="EMBL" id="DUZY01000005">
    <property type="protein sequence ID" value="DAD39592.1"/>
    <property type="molecule type" value="Genomic_DNA"/>
</dbReference>
<dbReference type="PANTHER" id="PTHR47952">
    <property type="entry name" value="TRYPTAMINE 5-HYDROXYLASE"/>
    <property type="match status" value="1"/>
</dbReference>
<comment type="cofactor">
    <cofactor evidence="1 8">
        <name>heme</name>
        <dbReference type="ChEBI" id="CHEBI:30413"/>
    </cofactor>
</comment>
<keyword evidence="7 9" id="KW-0503">Monooxygenase</keyword>
<dbReference type="GO" id="GO:0004497">
    <property type="term" value="F:monooxygenase activity"/>
    <property type="evidence" value="ECO:0007669"/>
    <property type="project" value="UniProtKB-KW"/>
</dbReference>
<evidence type="ECO:0000256" key="5">
    <source>
        <dbReference type="ARBA" id="ARBA00023002"/>
    </source>
</evidence>
<dbReference type="PANTHER" id="PTHR47952:SF3">
    <property type="entry name" value="CYTOCHROME P450 71B3-LIKE"/>
    <property type="match status" value="1"/>
</dbReference>
<dbReference type="PRINTS" id="PR00463">
    <property type="entry name" value="EP450I"/>
</dbReference>
<name>A0A822Z3I4_NELNU</name>
<dbReference type="InterPro" id="IPR036396">
    <property type="entry name" value="Cyt_P450_sf"/>
</dbReference>
<evidence type="ECO:0000256" key="2">
    <source>
        <dbReference type="ARBA" id="ARBA00010617"/>
    </source>
</evidence>
<keyword evidence="3 8" id="KW-0349">Heme</keyword>
<protein>
    <recommendedName>
        <fullName evidence="12">Cytochrome P450 71A1-like</fullName>
    </recommendedName>
</protein>
<evidence type="ECO:0000313" key="10">
    <source>
        <dbReference type="EMBL" id="DAD39592.1"/>
    </source>
</evidence>
<dbReference type="PROSITE" id="PS00086">
    <property type="entry name" value="CYTOCHROME_P450"/>
    <property type="match status" value="1"/>
</dbReference>
<feature type="binding site" description="axial binding residue" evidence="8">
    <location>
        <position position="164"/>
    </location>
    <ligand>
        <name>heme</name>
        <dbReference type="ChEBI" id="CHEBI:30413"/>
    </ligand>
    <ligandPart>
        <name>Fe</name>
        <dbReference type="ChEBI" id="CHEBI:18248"/>
    </ligandPart>
</feature>